<dbReference type="GO" id="GO:0005886">
    <property type="term" value="C:plasma membrane"/>
    <property type="evidence" value="ECO:0007669"/>
    <property type="project" value="UniProtKB-SubCell"/>
</dbReference>
<dbReference type="GO" id="GO:0090529">
    <property type="term" value="P:cell septum assembly"/>
    <property type="evidence" value="ECO:0007669"/>
    <property type="project" value="InterPro"/>
</dbReference>
<keyword evidence="5 9" id="KW-0812">Transmembrane</keyword>
<keyword evidence="8 9" id="KW-0131">Cell cycle</keyword>
<comment type="caution">
    <text evidence="11">The sequence shown here is derived from an EMBL/GenBank/DDBJ whole genome shotgun (WGS) entry which is preliminary data.</text>
</comment>
<dbReference type="InterPro" id="IPR013685">
    <property type="entry name" value="POTRA_FtsQ_type"/>
</dbReference>
<keyword evidence="12" id="KW-1185">Reference proteome</keyword>
<evidence type="ECO:0000256" key="6">
    <source>
        <dbReference type="ARBA" id="ARBA00022989"/>
    </source>
</evidence>
<evidence type="ECO:0000256" key="1">
    <source>
        <dbReference type="ARBA" id="ARBA00004370"/>
    </source>
</evidence>
<evidence type="ECO:0000256" key="2">
    <source>
        <dbReference type="ARBA" id="ARBA00022475"/>
    </source>
</evidence>
<evidence type="ECO:0000256" key="7">
    <source>
        <dbReference type="ARBA" id="ARBA00023136"/>
    </source>
</evidence>
<dbReference type="Pfam" id="PF08478">
    <property type="entry name" value="POTRA_1"/>
    <property type="match status" value="1"/>
</dbReference>
<dbReference type="InterPro" id="IPR026579">
    <property type="entry name" value="FtsQ"/>
</dbReference>
<accession>A0A2T1HTW7</accession>
<dbReference type="PANTHER" id="PTHR35851">
    <property type="entry name" value="CELL DIVISION PROTEIN FTSQ"/>
    <property type="match status" value="1"/>
</dbReference>
<protein>
    <recommendedName>
        <fullName evidence="9">Cell division protein FtsQ</fullName>
    </recommendedName>
</protein>
<keyword evidence="2 9" id="KW-1003">Cell membrane</keyword>
<dbReference type="InterPro" id="IPR005548">
    <property type="entry name" value="Cell_div_FtsQ/DivIB_C"/>
</dbReference>
<keyword evidence="6 9" id="KW-1133">Transmembrane helix</keyword>
<evidence type="ECO:0000256" key="5">
    <source>
        <dbReference type="ARBA" id="ARBA00022692"/>
    </source>
</evidence>
<name>A0A2T1HTW7_9HYPH</name>
<dbReference type="HAMAP" id="MF_00911">
    <property type="entry name" value="FtsQ_subfam"/>
    <property type="match status" value="1"/>
</dbReference>
<dbReference type="Gene3D" id="3.10.20.310">
    <property type="entry name" value="membrane protein fhac"/>
    <property type="match status" value="1"/>
</dbReference>
<evidence type="ECO:0000256" key="3">
    <source>
        <dbReference type="ARBA" id="ARBA00022519"/>
    </source>
</evidence>
<evidence type="ECO:0000256" key="9">
    <source>
        <dbReference type="HAMAP-Rule" id="MF_00911"/>
    </source>
</evidence>
<evidence type="ECO:0000256" key="8">
    <source>
        <dbReference type="ARBA" id="ARBA00023306"/>
    </source>
</evidence>
<dbReference type="PROSITE" id="PS51779">
    <property type="entry name" value="POTRA"/>
    <property type="match status" value="1"/>
</dbReference>
<reference evidence="12" key="1">
    <citation type="submission" date="2018-03" db="EMBL/GenBank/DDBJ databases">
        <authorList>
            <person name="Sun L."/>
            <person name="Liu H."/>
            <person name="Chen W."/>
            <person name="Huang K."/>
            <person name="Liu W."/>
            <person name="Gao X."/>
        </authorList>
    </citation>
    <scope>NUCLEOTIDE SEQUENCE [LARGE SCALE GENOMIC DNA]</scope>
    <source>
        <strain evidence="12">SH9</strain>
    </source>
</reference>
<comment type="similarity">
    <text evidence="9">Belongs to the FtsQ/DivIB family. FtsQ subfamily.</text>
</comment>
<keyword evidence="7 9" id="KW-0472">Membrane</keyword>
<proteinExistence type="inferred from homology"/>
<keyword evidence="3 9" id="KW-0997">Cell inner membrane</keyword>
<dbReference type="InterPro" id="IPR034746">
    <property type="entry name" value="POTRA"/>
</dbReference>
<evidence type="ECO:0000313" key="12">
    <source>
        <dbReference type="Proteomes" id="UP000239772"/>
    </source>
</evidence>
<dbReference type="Gene3D" id="3.40.50.11690">
    <property type="entry name" value="Cell division protein FtsQ/DivIB"/>
    <property type="match status" value="1"/>
</dbReference>
<evidence type="ECO:0000259" key="10">
    <source>
        <dbReference type="PROSITE" id="PS51779"/>
    </source>
</evidence>
<dbReference type="GO" id="GO:0032153">
    <property type="term" value="C:cell division site"/>
    <property type="evidence" value="ECO:0007669"/>
    <property type="project" value="UniProtKB-UniRule"/>
</dbReference>
<dbReference type="AlphaFoldDB" id="A0A2T1HTW7"/>
<evidence type="ECO:0000313" key="11">
    <source>
        <dbReference type="EMBL" id="PSC05095.1"/>
    </source>
</evidence>
<gene>
    <name evidence="9" type="primary">ftsQ</name>
    <name evidence="11" type="ORF">SLNSH_09700</name>
</gene>
<dbReference type="PANTHER" id="PTHR35851:SF1">
    <property type="entry name" value="CELL DIVISION PROTEIN FTSQ"/>
    <property type="match status" value="1"/>
</dbReference>
<comment type="subcellular location">
    <subcellularLocation>
        <location evidence="9">Cell inner membrane</location>
        <topology evidence="9">Single-pass type II membrane protein</topology>
    </subcellularLocation>
    <subcellularLocation>
        <location evidence="1">Membrane</location>
    </subcellularLocation>
    <text evidence="9">Localizes to the division septum.</text>
</comment>
<dbReference type="EMBL" id="PVZS01000009">
    <property type="protein sequence ID" value="PSC05095.1"/>
    <property type="molecule type" value="Genomic_DNA"/>
</dbReference>
<feature type="domain" description="POTRA" evidence="10">
    <location>
        <begin position="110"/>
        <end position="178"/>
    </location>
</feature>
<dbReference type="Pfam" id="PF03799">
    <property type="entry name" value="FtsQ_DivIB_C"/>
    <property type="match status" value="1"/>
</dbReference>
<dbReference type="Proteomes" id="UP000239772">
    <property type="component" value="Unassembled WGS sequence"/>
</dbReference>
<organism evidence="11 12">
    <name type="scientific">Alsobacter soli</name>
    <dbReference type="NCBI Taxonomy" id="2109933"/>
    <lineage>
        <taxon>Bacteria</taxon>
        <taxon>Pseudomonadati</taxon>
        <taxon>Pseudomonadota</taxon>
        <taxon>Alphaproteobacteria</taxon>
        <taxon>Hyphomicrobiales</taxon>
        <taxon>Alsobacteraceae</taxon>
        <taxon>Alsobacter</taxon>
    </lineage>
</organism>
<evidence type="ECO:0000256" key="4">
    <source>
        <dbReference type="ARBA" id="ARBA00022618"/>
    </source>
</evidence>
<dbReference type="InterPro" id="IPR045335">
    <property type="entry name" value="FtsQ_C_sf"/>
</dbReference>
<keyword evidence="4 9" id="KW-0132">Cell division</keyword>
<sequence>MDGGGRLLRSVSGPFGAPLTAQPAYAGASLPAVAAGRSAAATRRPNRMGPPVLRASERVSSRLPRHIGSYLLFGFLGAVGLFGAVKGGQYDDFVALYGAPQDVAARALGFSIQNVAISGLVELNQTEVLQVAGIDPRGSLPFFDAAAARERLMNVPLIKDATVRKLYPNGLAITLVEREAFALWQKEGRVYVVAQDGTVTDTLNDPRFNHLPLVVGEGANAKASVLTKLLDGAPDVKAHVRAGMFVGQRRWTLKMDNGVDVRLPEENPARALTRLAGLIKDQKILDKDVLAIDLRMPDRVVLRLGEEAATARAEELKAKFKPKGNPT</sequence>
<comment type="function">
    <text evidence="9">Essential cell division protein.</text>
</comment>
<dbReference type="GO" id="GO:0043093">
    <property type="term" value="P:FtsZ-dependent cytokinesis"/>
    <property type="evidence" value="ECO:0007669"/>
    <property type="project" value="UniProtKB-UniRule"/>
</dbReference>